<dbReference type="Proteomes" id="UP001294412">
    <property type="component" value="Unassembled WGS sequence"/>
</dbReference>
<feature type="domain" description="PDZ" evidence="8">
    <location>
        <begin position="390"/>
        <end position="480"/>
    </location>
</feature>
<dbReference type="InterPro" id="IPR009003">
    <property type="entry name" value="Peptidase_S1_PA"/>
</dbReference>
<feature type="region of interest" description="Disordered" evidence="6">
    <location>
        <begin position="479"/>
        <end position="539"/>
    </location>
</feature>
<comment type="caution">
    <text evidence="9">The sequence shown here is derived from an EMBL/GenBank/DDBJ whole genome shotgun (WGS) entry which is preliminary data.</text>
</comment>
<dbReference type="InterPro" id="IPR036034">
    <property type="entry name" value="PDZ_sf"/>
</dbReference>
<dbReference type="GO" id="GO:0016787">
    <property type="term" value="F:hydrolase activity"/>
    <property type="evidence" value="ECO:0007669"/>
    <property type="project" value="UniProtKB-KW"/>
</dbReference>
<name>A0ABU5HZQ3_9HYPH</name>
<evidence type="ECO:0000256" key="2">
    <source>
        <dbReference type="ARBA" id="ARBA00022729"/>
    </source>
</evidence>
<dbReference type="Pfam" id="PF13365">
    <property type="entry name" value="Trypsin_2"/>
    <property type="match status" value="1"/>
</dbReference>
<gene>
    <name evidence="9" type="ORF">U0C82_05530</name>
</gene>
<dbReference type="SUPFAM" id="SSF50156">
    <property type="entry name" value="PDZ domain-like"/>
    <property type="match status" value="2"/>
</dbReference>
<keyword evidence="10" id="KW-1185">Reference proteome</keyword>
<dbReference type="EC" id="3.4.21.107" evidence="9"/>
<evidence type="ECO:0000256" key="6">
    <source>
        <dbReference type="SAM" id="MobiDB-lite"/>
    </source>
</evidence>
<feature type="compositionally biased region" description="Pro residues" evidence="6">
    <location>
        <begin position="55"/>
        <end position="73"/>
    </location>
</feature>
<accession>A0ABU5HZQ3</accession>
<dbReference type="EMBL" id="JAXLPB010000002">
    <property type="protein sequence ID" value="MDY8108614.1"/>
    <property type="molecule type" value="Genomic_DNA"/>
</dbReference>
<keyword evidence="1" id="KW-0645">Protease</keyword>
<dbReference type="InterPro" id="IPR001478">
    <property type="entry name" value="PDZ"/>
</dbReference>
<evidence type="ECO:0000313" key="10">
    <source>
        <dbReference type="Proteomes" id="UP001294412"/>
    </source>
</evidence>
<keyword evidence="5" id="KW-0720">Serine protease</keyword>
<feature type="compositionally biased region" description="Acidic residues" evidence="6">
    <location>
        <begin position="521"/>
        <end position="539"/>
    </location>
</feature>
<evidence type="ECO:0000256" key="3">
    <source>
        <dbReference type="ARBA" id="ARBA00022737"/>
    </source>
</evidence>
<dbReference type="PRINTS" id="PR00834">
    <property type="entry name" value="PROTEASES2C"/>
</dbReference>
<organism evidence="9 10">
    <name type="scientific">Fulvimarina uroteuthidis</name>
    <dbReference type="NCBI Taxonomy" id="3098149"/>
    <lineage>
        <taxon>Bacteria</taxon>
        <taxon>Pseudomonadati</taxon>
        <taxon>Pseudomonadota</taxon>
        <taxon>Alphaproteobacteria</taxon>
        <taxon>Hyphomicrobiales</taxon>
        <taxon>Aurantimonadaceae</taxon>
        <taxon>Fulvimarina</taxon>
    </lineage>
</organism>
<dbReference type="PANTHER" id="PTHR43343">
    <property type="entry name" value="PEPTIDASE S12"/>
    <property type="match status" value="1"/>
</dbReference>
<dbReference type="PANTHER" id="PTHR43343:SF3">
    <property type="entry name" value="PROTEASE DO-LIKE 8, CHLOROPLASTIC"/>
    <property type="match status" value="1"/>
</dbReference>
<evidence type="ECO:0000256" key="4">
    <source>
        <dbReference type="ARBA" id="ARBA00022801"/>
    </source>
</evidence>
<evidence type="ECO:0000313" key="9">
    <source>
        <dbReference type="EMBL" id="MDY8108614.1"/>
    </source>
</evidence>
<keyword evidence="4 9" id="KW-0378">Hydrolase</keyword>
<protein>
    <submittedName>
        <fullName evidence="9">Do family serine endopeptidase</fullName>
        <ecNumber evidence="9">3.4.21.107</ecNumber>
    </submittedName>
</protein>
<dbReference type="InterPro" id="IPR011782">
    <property type="entry name" value="Pept_S1C_Do"/>
</dbReference>
<proteinExistence type="predicted"/>
<dbReference type="Gene3D" id="2.40.10.120">
    <property type="match status" value="1"/>
</dbReference>
<dbReference type="NCBIfam" id="TIGR02037">
    <property type="entry name" value="degP_htrA_DO"/>
    <property type="match status" value="1"/>
</dbReference>
<dbReference type="InterPro" id="IPR051201">
    <property type="entry name" value="Chloro_Bact_Ser_Proteases"/>
</dbReference>
<reference evidence="9 10" key="1">
    <citation type="submission" date="2023-12" db="EMBL/GenBank/DDBJ databases">
        <title>Description of Novel Strain Fulvimarina sp. 2208YS6-2-32 isolated from Uroteuthis (Photololigo) edulis.</title>
        <authorList>
            <person name="Park J.-S."/>
        </authorList>
    </citation>
    <scope>NUCLEOTIDE SEQUENCE [LARGE SCALE GENOMIC DNA]</scope>
    <source>
        <strain evidence="9 10">2208YS6-2-32</strain>
    </source>
</reference>
<dbReference type="Gene3D" id="2.30.42.10">
    <property type="match status" value="2"/>
</dbReference>
<feature type="chain" id="PRO_5045765035" evidence="7">
    <location>
        <begin position="26"/>
        <end position="637"/>
    </location>
</feature>
<dbReference type="RefSeq" id="WP_322186093.1">
    <property type="nucleotide sequence ID" value="NZ_JAXLPB010000002.1"/>
</dbReference>
<dbReference type="SMART" id="SM00228">
    <property type="entry name" value="PDZ"/>
    <property type="match status" value="2"/>
</dbReference>
<evidence type="ECO:0000256" key="7">
    <source>
        <dbReference type="SAM" id="SignalP"/>
    </source>
</evidence>
<evidence type="ECO:0000259" key="8">
    <source>
        <dbReference type="PROSITE" id="PS50106"/>
    </source>
</evidence>
<dbReference type="Pfam" id="PF13180">
    <property type="entry name" value="PDZ_2"/>
    <property type="match status" value="1"/>
</dbReference>
<feature type="compositionally biased region" description="Low complexity" evidence="6">
    <location>
        <begin position="74"/>
        <end position="95"/>
    </location>
</feature>
<feature type="signal peptide" evidence="7">
    <location>
        <begin position="1"/>
        <end position="25"/>
    </location>
</feature>
<evidence type="ECO:0000256" key="5">
    <source>
        <dbReference type="ARBA" id="ARBA00022825"/>
    </source>
</evidence>
<dbReference type="PROSITE" id="PS50106">
    <property type="entry name" value="PDZ"/>
    <property type="match status" value="1"/>
</dbReference>
<keyword evidence="2 7" id="KW-0732">Signal</keyword>
<keyword evidence="3" id="KW-0677">Repeat</keyword>
<sequence length="637" mass="64999">MTARLPRFFATTALFAAMAINPAHAQDPGAAGSATDGVAQTPEPAAPSTDGAAPPAVPEAPSPAPQAPAPQAPQAPAAEMPAPQAPAPSEQAPSPDGSAGTDGAGNREDADPAAPRPEESQGESVVPALPAPPVDEATPGKTPADVSQSTVTMPPARADHGPQSVSDLAESLLDAVVNISTSQRVERPGGGIPPLEAPEGSPLQDFFDDLLRGDDSPSGSRVQSLGSGFVIDPSGIVVTNNHVIQDADEITVNFADGSKLEAELLGRDPKTDLAVLKVDAGKELPSVAFGDSEEIRIGDWVMAIGNPFGLGGSVSIGIVSARGRNINAGPYDNFIQTDAAINRGNSGGPLFDMDGDVVGINTAIMSPTGGSIGIGFSVPSNLAVNVVNQLREFGETRRGWLGVRLSAVTDDIANGLGIGEAKGAVVVGTIDGGPSVGVLKAGDVITSFDGKSVETSRDLPRIVAETPVGKEVDVEILRKTSRDTDAEPETVQITLGRLEDGERQMASADGEPGDGTAEGSGEAEPDGGESEASPETDEAEPVLGLTLGAIDEAARQAYGLAEDASGVLVTEVVTGSNAEEKGIEPGMTIREVAQETVSSVEEVEEKLADLRERGRRNALMLLADPGGDLRFVVLPLD</sequence>
<feature type="region of interest" description="Disordered" evidence="6">
    <location>
        <begin position="24"/>
        <end position="164"/>
    </location>
</feature>
<dbReference type="InterPro" id="IPR001940">
    <property type="entry name" value="Peptidase_S1C"/>
</dbReference>
<dbReference type="SUPFAM" id="SSF50494">
    <property type="entry name" value="Trypsin-like serine proteases"/>
    <property type="match status" value="1"/>
</dbReference>
<evidence type="ECO:0000256" key="1">
    <source>
        <dbReference type="ARBA" id="ARBA00022670"/>
    </source>
</evidence>